<dbReference type="EMBL" id="JANPWB010000014">
    <property type="protein sequence ID" value="KAJ1100821.1"/>
    <property type="molecule type" value="Genomic_DNA"/>
</dbReference>
<organism evidence="2 3">
    <name type="scientific">Pleurodeles waltl</name>
    <name type="common">Iberian ribbed newt</name>
    <dbReference type="NCBI Taxonomy" id="8319"/>
    <lineage>
        <taxon>Eukaryota</taxon>
        <taxon>Metazoa</taxon>
        <taxon>Chordata</taxon>
        <taxon>Craniata</taxon>
        <taxon>Vertebrata</taxon>
        <taxon>Euteleostomi</taxon>
        <taxon>Amphibia</taxon>
        <taxon>Batrachia</taxon>
        <taxon>Caudata</taxon>
        <taxon>Salamandroidea</taxon>
        <taxon>Salamandridae</taxon>
        <taxon>Pleurodelinae</taxon>
        <taxon>Pleurodeles</taxon>
    </lineage>
</organism>
<proteinExistence type="predicted"/>
<feature type="region of interest" description="Disordered" evidence="1">
    <location>
        <begin position="74"/>
        <end position="120"/>
    </location>
</feature>
<evidence type="ECO:0000313" key="2">
    <source>
        <dbReference type="EMBL" id="KAJ1100821.1"/>
    </source>
</evidence>
<gene>
    <name evidence="2" type="ORF">NDU88_005896</name>
</gene>
<evidence type="ECO:0000313" key="3">
    <source>
        <dbReference type="Proteomes" id="UP001066276"/>
    </source>
</evidence>
<protein>
    <submittedName>
        <fullName evidence="2">Uncharacterized protein</fullName>
    </submittedName>
</protein>
<sequence>MLGQLAGMLGRISSILDSGRRGNELRPQFSGQRLNVVSPFVSGDRRLSHRPWWISNARLCLPCRRRLAGRDAEEGRGQVLGPGGCDPAAPGVPHGRRQPDPAQRPQHQGPGRDRRAGKGALEVRGGRTGLVADGHVAEPAAQLAPGDRNRKALGQPPAAAACSQMRAPAALLPAQPSLLSERVPASRRRPLFRCILSLKK</sequence>
<comment type="caution">
    <text evidence="2">The sequence shown here is derived from an EMBL/GenBank/DDBJ whole genome shotgun (WGS) entry which is preliminary data.</text>
</comment>
<keyword evidence="3" id="KW-1185">Reference proteome</keyword>
<accession>A0AAV7MAP4</accession>
<dbReference type="AlphaFoldDB" id="A0AAV7MAP4"/>
<dbReference type="Proteomes" id="UP001066276">
    <property type="component" value="Chromosome 10"/>
</dbReference>
<name>A0AAV7MAP4_PLEWA</name>
<reference evidence="2" key="1">
    <citation type="journal article" date="2022" name="bioRxiv">
        <title>Sequencing and chromosome-scale assembly of the giantPleurodeles waltlgenome.</title>
        <authorList>
            <person name="Brown T."/>
            <person name="Elewa A."/>
            <person name="Iarovenko S."/>
            <person name="Subramanian E."/>
            <person name="Araus A.J."/>
            <person name="Petzold A."/>
            <person name="Susuki M."/>
            <person name="Suzuki K.-i.T."/>
            <person name="Hayashi T."/>
            <person name="Toyoda A."/>
            <person name="Oliveira C."/>
            <person name="Osipova E."/>
            <person name="Leigh N.D."/>
            <person name="Simon A."/>
            <person name="Yun M.H."/>
        </authorList>
    </citation>
    <scope>NUCLEOTIDE SEQUENCE</scope>
    <source>
        <strain evidence="2">20211129_DDA</strain>
        <tissue evidence="2">Liver</tissue>
    </source>
</reference>
<evidence type="ECO:0000256" key="1">
    <source>
        <dbReference type="SAM" id="MobiDB-lite"/>
    </source>
</evidence>